<evidence type="ECO:0000259" key="3">
    <source>
        <dbReference type="Pfam" id="PF00561"/>
    </source>
</evidence>
<accession>A0A4Z0MIA1</accession>
<dbReference type="InterPro" id="IPR029058">
    <property type="entry name" value="AB_hydrolase_fold"/>
</dbReference>
<dbReference type="OrthoDB" id="9793489at2"/>
<dbReference type="InterPro" id="IPR019734">
    <property type="entry name" value="TPR_rpt"/>
</dbReference>
<evidence type="ECO:0000313" key="4">
    <source>
        <dbReference type="EMBL" id="TGD79542.1"/>
    </source>
</evidence>
<feature type="chain" id="PRO_5021473258" evidence="2">
    <location>
        <begin position="23"/>
        <end position="384"/>
    </location>
</feature>
<gene>
    <name evidence="4" type="ORF">EU557_15065</name>
</gene>
<dbReference type="Gene3D" id="3.40.50.1820">
    <property type="entry name" value="alpha/beta hydrolase"/>
    <property type="match status" value="1"/>
</dbReference>
<keyword evidence="4" id="KW-0378">Hydrolase</keyword>
<dbReference type="SUPFAM" id="SSF53474">
    <property type="entry name" value="alpha/beta-Hydrolases"/>
    <property type="match status" value="1"/>
</dbReference>
<feature type="signal peptide" evidence="2">
    <location>
        <begin position="1"/>
        <end position="22"/>
    </location>
</feature>
<dbReference type="PRINTS" id="PR00111">
    <property type="entry name" value="ABHYDROLASE"/>
</dbReference>
<dbReference type="InterPro" id="IPR011990">
    <property type="entry name" value="TPR-like_helical_dom_sf"/>
</dbReference>
<dbReference type="RefSeq" id="WP_135531289.1">
    <property type="nucleotide sequence ID" value="NZ_SRKZ01000004.1"/>
</dbReference>
<sequence length="384" mass="42736">MKRYLLAFLTCLMQLLSQHGHAQTLDTLVDVGGYQLHFHIIKGKGVPILFEAGGGDDAQVWQPLLKPLAEVTGATLITYDRAGFGKSELSKEPEDAQHGILSGMRGLENGLKKLGYSKEIMLVAHSYGGLYASLYAAQHPKAVKAVVLLDAMLPGFATPEFLAGMMQDMQADMAKNKTEHRGRYYQTTNYSATVQAVRNAPFPANVPVIDLVAEEFFLPNPEEATRWKNCHREFTAAQPNREFLTAYGCRHYIFQDNPDLVISAITKEFGNTRGQEKNSALLKRSLNYTVSSTNGMKQRETEYRHSESDLNAWGYTLLRQGDKLKALEVFKLNTILHPQSGNAFDSLAEAYLNSGNKELAKANYKKSLELNPKNTNAVEVLKTL</sequence>
<dbReference type="InterPro" id="IPR050266">
    <property type="entry name" value="AB_hydrolase_sf"/>
</dbReference>
<dbReference type="Pfam" id="PF13181">
    <property type="entry name" value="TPR_8"/>
    <property type="match status" value="1"/>
</dbReference>
<dbReference type="GO" id="GO:0016787">
    <property type="term" value="F:hydrolase activity"/>
    <property type="evidence" value="ECO:0007669"/>
    <property type="project" value="UniProtKB-KW"/>
</dbReference>
<keyword evidence="1" id="KW-0802">TPR repeat</keyword>
<name>A0A4Z0MIA1_9BACT</name>
<dbReference type="InterPro" id="IPR000073">
    <property type="entry name" value="AB_hydrolase_1"/>
</dbReference>
<organism evidence="4 5">
    <name type="scientific">Hymenobacter wooponensis</name>
    <dbReference type="NCBI Taxonomy" id="1525360"/>
    <lineage>
        <taxon>Bacteria</taxon>
        <taxon>Pseudomonadati</taxon>
        <taxon>Bacteroidota</taxon>
        <taxon>Cytophagia</taxon>
        <taxon>Cytophagales</taxon>
        <taxon>Hymenobacteraceae</taxon>
        <taxon>Hymenobacter</taxon>
    </lineage>
</organism>
<dbReference type="SMART" id="SM00028">
    <property type="entry name" value="TPR"/>
    <property type="match status" value="2"/>
</dbReference>
<dbReference type="Gene3D" id="1.25.40.10">
    <property type="entry name" value="Tetratricopeptide repeat domain"/>
    <property type="match status" value="1"/>
</dbReference>
<dbReference type="SUPFAM" id="SSF48452">
    <property type="entry name" value="TPR-like"/>
    <property type="match status" value="1"/>
</dbReference>
<feature type="repeat" description="TPR" evidence="1">
    <location>
        <begin position="341"/>
        <end position="374"/>
    </location>
</feature>
<feature type="domain" description="AB hydrolase-1" evidence="3">
    <location>
        <begin position="47"/>
        <end position="192"/>
    </location>
</feature>
<keyword evidence="2" id="KW-0732">Signal</keyword>
<dbReference type="Pfam" id="PF00561">
    <property type="entry name" value="Abhydrolase_1"/>
    <property type="match status" value="1"/>
</dbReference>
<comment type="caution">
    <text evidence="4">The sequence shown here is derived from an EMBL/GenBank/DDBJ whole genome shotgun (WGS) entry which is preliminary data.</text>
</comment>
<dbReference type="Proteomes" id="UP000298284">
    <property type="component" value="Unassembled WGS sequence"/>
</dbReference>
<evidence type="ECO:0000256" key="2">
    <source>
        <dbReference type="SAM" id="SignalP"/>
    </source>
</evidence>
<dbReference type="EMBL" id="SRKZ01000004">
    <property type="protein sequence ID" value="TGD79542.1"/>
    <property type="molecule type" value="Genomic_DNA"/>
</dbReference>
<keyword evidence="5" id="KW-1185">Reference proteome</keyword>
<proteinExistence type="predicted"/>
<dbReference type="GO" id="GO:0016020">
    <property type="term" value="C:membrane"/>
    <property type="evidence" value="ECO:0007669"/>
    <property type="project" value="TreeGrafter"/>
</dbReference>
<evidence type="ECO:0000313" key="5">
    <source>
        <dbReference type="Proteomes" id="UP000298284"/>
    </source>
</evidence>
<protein>
    <submittedName>
        <fullName evidence="4">Alpha/beta fold hydrolase</fullName>
    </submittedName>
</protein>
<evidence type="ECO:0000256" key="1">
    <source>
        <dbReference type="PROSITE-ProRule" id="PRU00339"/>
    </source>
</evidence>
<dbReference type="AlphaFoldDB" id="A0A4Z0MIA1"/>
<dbReference type="PANTHER" id="PTHR43798:SF33">
    <property type="entry name" value="HYDROLASE, PUTATIVE (AFU_ORTHOLOGUE AFUA_2G14860)-RELATED"/>
    <property type="match status" value="1"/>
</dbReference>
<dbReference type="PROSITE" id="PS50005">
    <property type="entry name" value="TPR"/>
    <property type="match status" value="1"/>
</dbReference>
<reference evidence="4 5" key="1">
    <citation type="submission" date="2019-04" db="EMBL/GenBank/DDBJ databases">
        <authorList>
            <person name="Feng G."/>
            <person name="Zhang J."/>
            <person name="Zhu H."/>
        </authorList>
    </citation>
    <scope>NUCLEOTIDE SEQUENCE [LARGE SCALE GENOMIC DNA]</scope>
    <source>
        <strain evidence="4 5">JCM 19491</strain>
    </source>
</reference>
<dbReference type="PANTHER" id="PTHR43798">
    <property type="entry name" value="MONOACYLGLYCEROL LIPASE"/>
    <property type="match status" value="1"/>
</dbReference>